<dbReference type="GO" id="GO:0031267">
    <property type="term" value="F:small GTPase binding"/>
    <property type="evidence" value="ECO:0007669"/>
    <property type="project" value="TreeGrafter"/>
</dbReference>
<dbReference type="AlphaFoldDB" id="A0A8T1WE66"/>
<dbReference type="InterPro" id="IPR003961">
    <property type="entry name" value="FN3_dom"/>
</dbReference>
<dbReference type="SMART" id="SM00164">
    <property type="entry name" value="TBC"/>
    <property type="match status" value="1"/>
</dbReference>
<evidence type="ECO:0000313" key="5">
    <source>
        <dbReference type="Proteomes" id="UP000694044"/>
    </source>
</evidence>
<feature type="repeat" description="ANK" evidence="1">
    <location>
        <begin position="113"/>
        <end position="145"/>
    </location>
</feature>
<organism evidence="4 5">
    <name type="scientific">Phytophthora pseudosyringae</name>
    <dbReference type="NCBI Taxonomy" id="221518"/>
    <lineage>
        <taxon>Eukaryota</taxon>
        <taxon>Sar</taxon>
        <taxon>Stramenopiles</taxon>
        <taxon>Oomycota</taxon>
        <taxon>Peronosporomycetes</taxon>
        <taxon>Peronosporales</taxon>
        <taxon>Peronosporaceae</taxon>
        <taxon>Phytophthora</taxon>
    </lineage>
</organism>
<sequence>MKSPSLTTDVGSEQHRVASSQMPLLAPRPELSIFPAFTPDPIRLAELKGSSTSSPPVSPTRGEARELFASIGSGQTFFELLEARGLTLDPTAEHSGVDEASDRIDAVHCVDGRRRTLLHQACRCGNVQVAKCLLFHGASASARCRDGRTPFHDAASSSTEKTALELLKFMFEHDPTGLSVVDANGSHVLHLAAIHGKLDVVQWLAGLLAQPSGKRSAVKSPRPATSRYLTHLGVASFSGRNMLHYAAYNDRLDVIKWLLGAENPRRGELSLGALDVNGYSVLHYAAMGASLEICEWLALEAPGRQQLTLTGRTSEGKTAAELASARPSSIRRFLTDISRVPSVPSALRCLGADTSSLGVGWDMEPTSNDSRLWETLKPLYFHLEICKKPASLSRASGFLTMLLLMPPTSPGSPRAPPTVSSALMSASYLLHWEPLGVLLQPEAREHWLCGLERDTEYLVRMRARNRNGFSGYSLPNLSGVFTTSDGGRRRSLSSLQRFFGAIKEEPPFEAIALSFIGDLHFELMEARGLPCGGPCSLLAMPMSPGLANKAQRAPQGRYYAVVSIETPSTPDVECTGNYCSPTRLIYCVRSPLATVQQNLHLSGSSQVWRHPRFSLSSVFRAPESLAHTQVTIAVHRETQGQSDSCCVGRLTLQLLDLVQGMPAKLQWLALTNVGDPEMDGGLVLLRTLFLPNGVSELPHPTLSNTWGTTAEELLSTSQALASGQGEECGSPPGSSSSTASTSSSSSSSCSSQFSHPSMVVDRLGFGVFDPEMQLRNGEWQRIMLPTGAARSYAYYRLLVEALELQQEKQWRNLRCSGHTAHDKQARQKCSVTGIRGALSETPVTNDLESCVFDAAQKRAVQELVWRGIPMSRRPELYSQMSGASVVQSRYPRDYFLGLIQRLEDPTDKVHSSPKSSRFSAAKKQIHVDLKRTFAGNEECWLTSPVGQQSLGRVLLAYALHNDALGYCQSMTFVVGRLLCLYHAEMPMESAHKVLEDAELPIEIEERVFWLLHVICDDLFPSYYTQGMTGLQVDGGVLEKLVQRRLPKMHRHFQQLHAPPMGLVLVTQWLLPLCCAVFPSETTFRFLDILFLEGSSVVFAMAIALLRVSQHEILAENVDYTQLFRFIRARDQRLHDAPLLMEVAYEEHQLLGGQVASLRDSVARELGIDQGERAAKSSSTTTRSTLPVDELRPGDVDISI</sequence>
<dbReference type="PROSITE" id="PS50086">
    <property type="entry name" value="TBC_RABGAP"/>
    <property type="match status" value="1"/>
</dbReference>
<evidence type="ECO:0000259" key="3">
    <source>
        <dbReference type="PROSITE" id="PS50086"/>
    </source>
</evidence>
<dbReference type="SMART" id="SM00060">
    <property type="entry name" value="FN3"/>
    <property type="match status" value="1"/>
</dbReference>
<dbReference type="InterPro" id="IPR000195">
    <property type="entry name" value="Rab-GAP-TBC_dom"/>
</dbReference>
<dbReference type="Proteomes" id="UP000694044">
    <property type="component" value="Unassembled WGS sequence"/>
</dbReference>
<protein>
    <submittedName>
        <fullName evidence="4">Growth hormone-regulated TBC protein 1</fullName>
    </submittedName>
</protein>
<feature type="domain" description="Rab-GAP TBC" evidence="3">
    <location>
        <begin position="867"/>
        <end position="1093"/>
    </location>
</feature>
<dbReference type="InterPro" id="IPR050302">
    <property type="entry name" value="Rab_GAP_TBC_domain"/>
</dbReference>
<dbReference type="SMART" id="SM00248">
    <property type="entry name" value="ANK"/>
    <property type="match status" value="5"/>
</dbReference>
<feature type="compositionally biased region" description="Low complexity" evidence="2">
    <location>
        <begin position="722"/>
        <end position="754"/>
    </location>
</feature>
<comment type="caution">
    <text evidence="4">The sequence shown here is derived from an EMBL/GenBank/DDBJ whole genome shotgun (WGS) entry which is preliminary data.</text>
</comment>
<accession>A0A8T1WE66</accession>
<dbReference type="GO" id="GO:0005096">
    <property type="term" value="F:GTPase activator activity"/>
    <property type="evidence" value="ECO:0007669"/>
    <property type="project" value="TreeGrafter"/>
</dbReference>
<dbReference type="Pfam" id="PF00566">
    <property type="entry name" value="RabGAP-TBC"/>
    <property type="match status" value="1"/>
</dbReference>
<feature type="region of interest" description="Disordered" evidence="2">
    <location>
        <begin position="719"/>
        <end position="754"/>
    </location>
</feature>
<dbReference type="PANTHER" id="PTHR47219">
    <property type="entry name" value="RAB GTPASE-ACTIVATING PROTEIN 1-LIKE"/>
    <property type="match status" value="1"/>
</dbReference>
<evidence type="ECO:0000256" key="1">
    <source>
        <dbReference type="PROSITE-ProRule" id="PRU00023"/>
    </source>
</evidence>
<keyword evidence="1" id="KW-0040">ANK repeat</keyword>
<feature type="compositionally biased region" description="Polar residues" evidence="2">
    <location>
        <begin position="1"/>
        <end position="22"/>
    </location>
</feature>
<dbReference type="InterPro" id="IPR002110">
    <property type="entry name" value="Ankyrin_rpt"/>
</dbReference>
<proteinExistence type="predicted"/>
<dbReference type="PROSITE" id="PS50088">
    <property type="entry name" value="ANK_REPEAT"/>
    <property type="match status" value="1"/>
</dbReference>
<keyword evidence="5" id="KW-1185">Reference proteome</keyword>
<dbReference type="CDD" id="cd00063">
    <property type="entry name" value="FN3"/>
    <property type="match status" value="1"/>
</dbReference>
<dbReference type="PANTHER" id="PTHR47219:SF20">
    <property type="entry name" value="TBC1 DOMAIN FAMILY MEMBER 2B"/>
    <property type="match status" value="1"/>
</dbReference>
<dbReference type="Pfam" id="PF12796">
    <property type="entry name" value="Ank_2"/>
    <property type="match status" value="2"/>
</dbReference>
<feature type="region of interest" description="Disordered" evidence="2">
    <location>
        <begin position="1"/>
        <end position="24"/>
    </location>
</feature>
<evidence type="ECO:0000313" key="4">
    <source>
        <dbReference type="EMBL" id="KAG7392017.1"/>
    </source>
</evidence>
<dbReference type="EMBL" id="JAGDFM010000015">
    <property type="protein sequence ID" value="KAG7392017.1"/>
    <property type="molecule type" value="Genomic_DNA"/>
</dbReference>
<name>A0A8T1WE66_9STRA</name>
<reference evidence="4" key="1">
    <citation type="submission" date="2021-02" db="EMBL/GenBank/DDBJ databases">
        <authorList>
            <person name="Palmer J.M."/>
        </authorList>
    </citation>
    <scope>NUCLEOTIDE SEQUENCE</scope>
    <source>
        <strain evidence="4">SCRP734</strain>
    </source>
</reference>
<gene>
    <name evidence="4" type="primary">GRTP1</name>
    <name evidence="4" type="ORF">PHYPSEUDO_002726</name>
</gene>
<evidence type="ECO:0000256" key="2">
    <source>
        <dbReference type="SAM" id="MobiDB-lite"/>
    </source>
</evidence>
<dbReference type="OrthoDB" id="294251at2759"/>